<accession>A0A317EB06</accession>
<dbReference type="EMBL" id="QGLF01000001">
    <property type="protein sequence ID" value="PWR23350.1"/>
    <property type="molecule type" value="Genomic_DNA"/>
</dbReference>
<sequence>MTRLRAIVAEIAVTPAGGSPEVLRVSDSPIRPWSPADPARPNASARELLVEVGEISTELYADLSRLASTVGGGEIVLSATGGALAAYAGATWGDVAIYWGDTAIDGTPAPWATWSRLMSGRVEAVRQDLSVTGPSRLRLLCYDPRGTLDEAVQGRTYLGTNSGAAGYEGTSDDLIGKAVPIALGDLTRANISPPCVNTARQVYQLNDGGDYSDEILRVGGGDAGATMAGDLSSADFDASMAPASGAYVRDRARGLVMLGGGIISAALSATLKGAVGGAYVATAPGLIKRLLERRGTPAGQIGGTFGAVSAPAPVGLWIEGATSYRSVIETLAASMGGWVAPDSVGVWQIGLLAAPAGAPAETLDSYSIRDLAVDDADDAIPAWRVTVRHARNYTVMRRSDLAGAVRETDRAAELAREWREAVWSAPAVKAAYPAARDLVLDTALVAQADAQALADRLGGLLGQPRRSWRVTVELTAARLAYQPGITCLALDYRPLAIGGLYRVMGRKLFSPSRHLMTLRLWG</sequence>
<dbReference type="AlphaFoldDB" id="A0A317EB06"/>
<evidence type="ECO:0008006" key="3">
    <source>
        <dbReference type="Google" id="ProtNLM"/>
    </source>
</evidence>
<keyword evidence="2" id="KW-1185">Reference proteome</keyword>
<protein>
    <recommendedName>
        <fullName evidence="3">Tip attachment protein J domain-containing protein</fullName>
    </recommendedName>
</protein>
<name>A0A317EB06_9PROT</name>
<reference evidence="2" key="1">
    <citation type="submission" date="2018-05" db="EMBL/GenBank/DDBJ databases">
        <title>Zavarzinia sp. HR-AS.</title>
        <authorList>
            <person name="Lee Y."/>
            <person name="Jeon C.O."/>
        </authorList>
    </citation>
    <scope>NUCLEOTIDE SEQUENCE [LARGE SCALE GENOMIC DNA]</scope>
    <source>
        <strain evidence="2">DSM 1231</strain>
    </source>
</reference>
<dbReference type="OrthoDB" id="7298413at2"/>
<comment type="caution">
    <text evidence="1">The sequence shown here is derived from an EMBL/GenBank/DDBJ whole genome shotgun (WGS) entry which is preliminary data.</text>
</comment>
<dbReference type="Proteomes" id="UP000246077">
    <property type="component" value="Unassembled WGS sequence"/>
</dbReference>
<evidence type="ECO:0000313" key="2">
    <source>
        <dbReference type="Proteomes" id="UP000246077"/>
    </source>
</evidence>
<dbReference type="RefSeq" id="WP_109919383.1">
    <property type="nucleotide sequence ID" value="NZ_QGLF01000001.1"/>
</dbReference>
<gene>
    <name evidence="1" type="ORF">DKG75_01930</name>
</gene>
<evidence type="ECO:0000313" key="1">
    <source>
        <dbReference type="EMBL" id="PWR23350.1"/>
    </source>
</evidence>
<organism evidence="1 2">
    <name type="scientific">Zavarzinia compransoris</name>
    <dbReference type="NCBI Taxonomy" id="1264899"/>
    <lineage>
        <taxon>Bacteria</taxon>
        <taxon>Pseudomonadati</taxon>
        <taxon>Pseudomonadota</taxon>
        <taxon>Alphaproteobacteria</taxon>
        <taxon>Rhodospirillales</taxon>
        <taxon>Zavarziniaceae</taxon>
        <taxon>Zavarzinia</taxon>
    </lineage>
</organism>
<proteinExistence type="predicted"/>